<protein>
    <submittedName>
        <fullName evidence="1">START-like domain containing protein</fullName>
    </submittedName>
</protein>
<proteinExistence type="predicted"/>
<reference evidence="2" key="1">
    <citation type="submission" date="2016-06" db="EMBL/GenBank/DDBJ databases">
        <title>Parallel loss of symbiosis genes in relatives of nitrogen-fixing non-legume Parasponia.</title>
        <authorList>
            <person name="Van Velzen R."/>
            <person name="Holmer R."/>
            <person name="Bu F."/>
            <person name="Rutten L."/>
            <person name="Van Zeijl A."/>
            <person name="Liu W."/>
            <person name="Santuari L."/>
            <person name="Cao Q."/>
            <person name="Sharma T."/>
            <person name="Shen D."/>
            <person name="Roswanjaya Y."/>
            <person name="Wardhani T."/>
            <person name="Kalhor M.S."/>
            <person name="Jansen J."/>
            <person name="Van den Hoogen J."/>
            <person name="Gungor B."/>
            <person name="Hartog M."/>
            <person name="Hontelez J."/>
            <person name="Verver J."/>
            <person name="Yang W.-C."/>
            <person name="Schijlen E."/>
            <person name="Repin R."/>
            <person name="Schilthuizen M."/>
            <person name="Schranz E."/>
            <person name="Heidstra R."/>
            <person name="Miyata K."/>
            <person name="Fedorova E."/>
            <person name="Kohlen W."/>
            <person name="Bisseling T."/>
            <person name="Smit S."/>
            <person name="Geurts R."/>
        </authorList>
    </citation>
    <scope>NUCLEOTIDE SEQUENCE [LARGE SCALE GENOMIC DNA]</scope>
    <source>
        <strain evidence="2">cv. WU1-14</strain>
    </source>
</reference>
<gene>
    <name evidence="1" type="ORF">PanWU01x14_221420</name>
</gene>
<sequence length="86" mass="9740">MMPTSCSRAMKVVGMLEAFYEEIFELVMSKMELDLSKWDYNLSYGSLVKEVDGRTTVSCGLGDCLKVKNLNVILCDFEKWEAGKTI</sequence>
<evidence type="ECO:0000313" key="1">
    <source>
        <dbReference type="EMBL" id="PON50770.1"/>
    </source>
</evidence>
<name>A0A2P5BPS7_PARAD</name>
<comment type="caution">
    <text evidence="1">The sequence shown here is derived from an EMBL/GenBank/DDBJ whole genome shotgun (WGS) entry which is preliminary data.</text>
</comment>
<dbReference type="AlphaFoldDB" id="A0A2P5BPS7"/>
<accession>A0A2P5BPS7</accession>
<dbReference type="EMBL" id="JXTB01000242">
    <property type="protein sequence ID" value="PON50770.1"/>
    <property type="molecule type" value="Genomic_DNA"/>
</dbReference>
<evidence type="ECO:0000313" key="2">
    <source>
        <dbReference type="Proteomes" id="UP000237105"/>
    </source>
</evidence>
<dbReference type="OrthoDB" id="10352780at2759"/>
<keyword evidence="2" id="KW-1185">Reference proteome</keyword>
<dbReference type="STRING" id="3476.A0A2P5BPS7"/>
<organism evidence="1 2">
    <name type="scientific">Parasponia andersonii</name>
    <name type="common">Sponia andersonii</name>
    <dbReference type="NCBI Taxonomy" id="3476"/>
    <lineage>
        <taxon>Eukaryota</taxon>
        <taxon>Viridiplantae</taxon>
        <taxon>Streptophyta</taxon>
        <taxon>Embryophyta</taxon>
        <taxon>Tracheophyta</taxon>
        <taxon>Spermatophyta</taxon>
        <taxon>Magnoliopsida</taxon>
        <taxon>eudicotyledons</taxon>
        <taxon>Gunneridae</taxon>
        <taxon>Pentapetalae</taxon>
        <taxon>rosids</taxon>
        <taxon>fabids</taxon>
        <taxon>Rosales</taxon>
        <taxon>Cannabaceae</taxon>
        <taxon>Parasponia</taxon>
    </lineage>
</organism>
<dbReference type="Proteomes" id="UP000237105">
    <property type="component" value="Unassembled WGS sequence"/>
</dbReference>